<reference evidence="1 2" key="1">
    <citation type="submission" date="2018-08" db="EMBL/GenBank/DDBJ databases">
        <title>A genome reference for cultivated species of the human gut microbiota.</title>
        <authorList>
            <person name="Zou Y."/>
            <person name="Xue W."/>
            <person name="Luo G."/>
        </authorList>
    </citation>
    <scope>NUCLEOTIDE SEQUENCE [LARGE SCALE GENOMIC DNA]</scope>
    <source>
        <strain evidence="1 2">AF36-7BH</strain>
    </source>
</reference>
<evidence type="ECO:0000313" key="2">
    <source>
        <dbReference type="Proteomes" id="UP000285201"/>
    </source>
</evidence>
<dbReference type="AlphaFoldDB" id="A0A415ME86"/>
<proteinExistence type="predicted"/>
<protein>
    <recommendedName>
        <fullName evidence="3">Bacillus phage SPbeta YonK domain-containing protein</fullName>
    </recommendedName>
</protein>
<name>A0A415ME86_9FIRM</name>
<sequence>MRKENKGMSNFSYKKTTTTSMKVAGIIDTDNMTIDVDGEVKKLATLFADFNGGGVELNVKIKEEDELDEPSESEE</sequence>
<accession>A0A415ME86</accession>
<evidence type="ECO:0000313" key="1">
    <source>
        <dbReference type="EMBL" id="RHL71176.1"/>
    </source>
</evidence>
<dbReference type="Proteomes" id="UP000285201">
    <property type="component" value="Unassembled WGS sequence"/>
</dbReference>
<gene>
    <name evidence="1" type="ORF">DW007_03250</name>
</gene>
<comment type="caution">
    <text evidence="1">The sequence shown here is derived from an EMBL/GenBank/DDBJ whole genome shotgun (WGS) entry which is preliminary data.</text>
</comment>
<dbReference type="EMBL" id="QROY01000002">
    <property type="protein sequence ID" value="RHL71176.1"/>
    <property type="molecule type" value="Genomic_DNA"/>
</dbReference>
<evidence type="ECO:0008006" key="3">
    <source>
        <dbReference type="Google" id="ProtNLM"/>
    </source>
</evidence>
<organism evidence="1 2">
    <name type="scientific">Lachnospira eligens</name>
    <dbReference type="NCBI Taxonomy" id="39485"/>
    <lineage>
        <taxon>Bacteria</taxon>
        <taxon>Bacillati</taxon>
        <taxon>Bacillota</taxon>
        <taxon>Clostridia</taxon>
        <taxon>Lachnospirales</taxon>
        <taxon>Lachnospiraceae</taxon>
        <taxon>Lachnospira</taxon>
    </lineage>
</organism>